<dbReference type="Proteomes" id="UP000321306">
    <property type="component" value="Unassembled WGS sequence"/>
</dbReference>
<dbReference type="InterPro" id="IPR008331">
    <property type="entry name" value="Ferritin_DPS_dom"/>
</dbReference>
<dbReference type="Gene3D" id="1.20.1260.10">
    <property type="match status" value="1"/>
</dbReference>
<accession>A0A511N8F7</accession>
<feature type="domain" description="Ferritin/DPS" evidence="3">
    <location>
        <begin position="21"/>
        <end position="161"/>
    </location>
</feature>
<dbReference type="OrthoDB" id="9797023at2"/>
<dbReference type="InterPro" id="IPR012347">
    <property type="entry name" value="Ferritin-like"/>
</dbReference>
<dbReference type="PANTHER" id="PTHR42932">
    <property type="entry name" value="GENERAL STRESS PROTEIN 20U"/>
    <property type="match status" value="1"/>
</dbReference>
<sequence>MVKRMFNTRIDLDQDTRAAIIERLNQSLAELSDLYSQVKQAHWNIKGPDFIALHKFFDELASDLLPLIDEVAERIPTLGGYALGTVRMAASRSSLAEFPTHVTDAQGMVTALAEAYAHTARCMRESIDFAEGQGDKATADLFTEVTRELDTRLWFIEAHLQ</sequence>
<dbReference type="PANTHER" id="PTHR42932:SF3">
    <property type="entry name" value="DNA PROTECTION DURING STARVATION PROTEIN"/>
    <property type="match status" value="1"/>
</dbReference>
<dbReference type="PROSITE" id="PS00818">
    <property type="entry name" value="DPS_1"/>
    <property type="match status" value="1"/>
</dbReference>
<comment type="caution">
    <text evidence="4">The sequence shown here is derived from an EMBL/GenBank/DDBJ whole genome shotgun (WGS) entry which is preliminary data.</text>
</comment>
<reference evidence="4 5" key="1">
    <citation type="submission" date="2019-07" db="EMBL/GenBank/DDBJ databases">
        <title>Whole genome shotgun sequence of Deinococcus cellulosilyticus NBRC 106333.</title>
        <authorList>
            <person name="Hosoyama A."/>
            <person name="Uohara A."/>
            <person name="Ohji S."/>
            <person name="Ichikawa N."/>
        </authorList>
    </citation>
    <scope>NUCLEOTIDE SEQUENCE [LARGE SCALE GENOMIC DNA]</scope>
    <source>
        <strain evidence="4 5">NBRC 106333</strain>
    </source>
</reference>
<gene>
    <name evidence="4" type="ORF">DC3_44010</name>
</gene>
<dbReference type="PRINTS" id="PR01346">
    <property type="entry name" value="HELNAPAPROT"/>
</dbReference>
<evidence type="ECO:0000256" key="2">
    <source>
        <dbReference type="RuleBase" id="RU003875"/>
    </source>
</evidence>
<dbReference type="NCBIfam" id="NF006975">
    <property type="entry name" value="PRK09448.1"/>
    <property type="match status" value="1"/>
</dbReference>
<protein>
    <submittedName>
        <fullName evidence="4">DNA starvation/stationary phase protection protein</fullName>
    </submittedName>
</protein>
<dbReference type="GO" id="GO:0008199">
    <property type="term" value="F:ferric iron binding"/>
    <property type="evidence" value="ECO:0007669"/>
    <property type="project" value="InterPro"/>
</dbReference>
<name>A0A511N8F7_DEIC1</name>
<dbReference type="InterPro" id="IPR023188">
    <property type="entry name" value="DPS_DNA-bd_CS"/>
</dbReference>
<dbReference type="PIRSF" id="PIRSF005900">
    <property type="entry name" value="Dps"/>
    <property type="match status" value="1"/>
</dbReference>
<organism evidence="4 5">
    <name type="scientific">Deinococcus cellulosilyticus (strain DSM 18568 / NBRC 106333 / KACC 11606 / 5516J-15)</name>
    <dbReference type="NCBI Taxonomy" id="1223518"/>
    <lineage>
        <taxon>Bacteria</taxon>
        <taxon>Thermotogati</taxon>
        <taxon>Deinococcota</taxon>
        <taxon>Deinococci</taxon>
        <taxon>Deinococcales</taxon>
        <taxon>Deinococcaceae</taxon>
        <taxon>Deinococcus</taxon>
    </lineage>
</organism>
<dbReference type="AlphaFoldDB" id="A0A511N8F7"/>
<dbReference type="InterPro" id="IPR009078">
    <property type="entry name" value="Ferritin-like_SF"/>
</dbReference>
<evidence type="ECO:0000259" key="3">
    <source>
        <dbReference type="Pfam" id="PF00210"/>
    </source>
</evidence>
<proteinExistence type="inferred from homology"/>
<dbReference type="Pfam" id="PF00210">
    <property type="entry name" value="Ferritin"/>
    <property type="match status" value="1"/>
</dbReference>
<evidence type="ECO:0000256" key="1">
    <source>
        <dbReference type="ARBA" id="ARBA00009497"/>
    </source>
</evidence>
<keyword evidence="5" id="KW-1185">Reference proteome</keyword>
<evidence type="ECO:0000313" key="4">
    <source>
        <dbReference type="EMBL" id="GEM48766.1"/>
    </source>
</evidence>
<dbReference type="CDD" id="cd01043">
    <property type="entry name" value="DPS"/>
    <property type="match status" value="1"/>
</dbReference>
<evidence type="ECO:0000313" key="5">
    <source>
        <dbReference type="Proteomes" id="UP000321306"/>
    </source>
</evidence>
<dbReference type="GO" id="GO:0016722">
    <property type="term" value="F:oxidoreductase activity, acting on metal ions"/>
    <property type="evidence" value="ECO:0007669"/>
    <property type="project" value="InterPro"/>
</dbReference>
<dbReference type="EMBL" id="BJXB01000024">
    <property type="protein sequence ID" value="GEM48766.1"/>
    <property type="molecule type" value="Genomic_DNA"/>
</dbReference>
<dbReference type="RefSeq" id="WP_146888113.1">
    <property type="nucleotide sequence ID" value="NZ_BJXB01000024.1"/>
</dbReference>
<dbReference type="InterPro" id="IPR002177">
    <property type="entry name" value="DPS_DNA-bd"/>
</dbReference>
<comment type="similarity">
    <text evidence="1 2">Belongs to the Dps family.</text>
</comment>
<dbReference type="PROSITE" id="PS00819">
    <property type="entry name" value="DPS_2"/>
    <property type="match status" value="1"/>
</dbReference>
<dbReference type="SUPFAM" id="SSF47240">
    <property type="entry name" value="Ferritin-like"/>
    <property type="match status" value="1"/>
</dbReference>